<dbReference type="SUPFAM" id="SSF50615">
    <property type="entry name" value="N-terminal domain of alpha and beta subunits of F1 ATP synthase"/>
    <property type="match status" value="1"/>
</dbReference>
<dbReference type="InterPro" id="IPR004100">
    <property type="entry name" value="ATPase_F1/V1/A1_a/bsu_N"/>
</dbReference>
<comment type="function">
    <text evidence="12">Produces ATP from ADP in the presence of a proton gradient across the membrane.</text>
</comment>
<dbReference type="InterPro" id="IPR000793">
    <property type="entry name" value="ATP_synth_asu_C"/>
</dbReference>
<dbReference type="InterPro" id="IPR033732">
    <property type="entry name" value="ATP_synth_F1_a_nt-bd_dom"/>
</dbReference>
<dbReference type="InterPro" id="IPR023366">
    <property type="entry name" value="ATP_synth_asu-like_sf"/>
</dbReference>
<dbReference type="GO" id="GO:0043531">
    <property type="term" value="F:ADP binding"/>
    <property type="evidence" value="ECO:0007669"/>
    <property type="project" value="TreeGrafter"/>
</dbReference>
<evidence type="ECO:0000256" key="3">
    <source>
        <dbReference type="ARBA" id="ARBA00022448"/>
    </source>
</evidence>
<evidence type="ECO:0000256" key="2">
    <source>
        <dbReference type="ARBA" id="ARBA00008936"/>
    </source>
</evidence>
<dbReference type="FunFam" id="1.20.150.20:FF:000001">
    <property type="entry name" value="ATP synthase subunit alpha"/>
    <property type="match status" value="1"/>
</dbReference>
<keyword evidence="6 12" id="KW-0067">ATP-binding</keyword>
<reference evidence="16" key="1">
    <citation type="journal article" date="2015" name="Genom Data">
        <title>Genome sequences of six Phytophthora species associated with forests in New Zealand.</title>
        <authorList>
            <person name="Studholme D.J."/>
            <person name="McDougal R.L."/>
            <person name="Sambles C."/>
            <person name="Hansen E."/>
            <person name="Hardy G."/>
            <person name="Grant M."/>
            <person name="Ganley R.J."/>
            <person name="Williams N.M."/>
        </authorList>
    </citation>
    <scope>NUCLEOTIDE SEQUENCE</scope>
    <source>
        <strain evidence="16">NZFS 3630</strain>
    </source>
</reference>
<dbReference type="NCBIfam" id="TIGR00962">
    <property type="entry name" value="atpA"/>
    <property type="match status" value="1"/>
</dbReference>
<evidence type="ECO:0000256" key="11">
    <source>
        <dbReference type="RuleBase" id="RU000339"/>
    </source>
</evidence>
<dbReference type="GO" id="GO:0005524">
    <property type="term" value="F:ATP binding"/>
    <property type="evidence" value="ECO:0007669"/>
    <property type="project" value="UniProtKB-KW"/>
</dbReference>
<evidence type="ECO:0000313" key="17">
    <source>
        <dbReference type="Proteomes" id="UP000792063"/>
    </source>
</evidence>
<dbReference type="InterPro" id="IPR027417">
    <property type="entry name" value="P-loop_NTPase"/>
</dbReference>
<keyword evidence="4 12" id="KW-0547">Nucleotide-binding</keyword>
<dbReference type="SUPFAM" id="SSF47917">
    <property type="entry name" value="C-terminal domain of alpha and beta subunits of F1 ATP synthase"/>
    <property type="match status" value="1"/>
</dbReference>
<dbReference type="InterPro" id="IPR000194">
    <property type="entry name" value="ATPase_F1/V1/A1_a/bsu_nucl-bd"/>
</dbReference>
<organism evidence="16 17">
    <name type="scientific">Phytophthora kernoviae</name>
    <dbReference type="NCBI Taxonomy" id="325452"/>
    <lineage>
        <taxon>Eukaryota</taxon>
        <taxon>Sar</taxon>
        <taxon>Stramenopiles</taxon>
        <taxon>Oomycota</taxon>
        <taxon>Peronosporomycetes</taxon>
        <taxon>Peronosporales</taxon>
        <taxon>Peronosporaceae</taxon>
        <taxon>Phytophthora</taxon>
    </lineage>
</organism>
<dbReference type="FunFam" id="3.40.50.300:FF:002432">
    <property type="entry name" value="ATP synthase subunit alpha, mitochondrial"/>
    <property type="match status" value="1"/>
</dbReference>
<dbReference type="SUPFAM" id="SSF52540">
    <property type="entry name" value="P-loop containing nucleoside triphosphate hydrolases"/>
    <property type="match status" value="1"/>
</dbReference>
<proteinExistence type="inferred from homology"/>
<reference evidence="16" key="2">
    <citation type="submission" date="2020-06" db="EMBL/GenBank/DDBJ databases">
        <authorList>
            <person name="Studholme D.J."/>
        </authorList>
    </citation>
    <scope>NUCLEOTIDE SEQUENCE</scope>
    <source>
        <strain evidence="16">NZFS 3630</strain>
    </source>
</reference>
<dbReference type="Gene3D" id="2.40.30.20">
    <property type="match status" value="1"/>
</dbReference>
<dbReference type="CDD" id="cd18113">
    <property type="entry name" value="ATP-synt_F1_alpha_C"/>
    <property type="match status" value="1"/>
</dbReference>
<dbReference type="Gene3D" id="3.40.50.300">
    <property type="entry name" value="P-loop containing nucleotide triphosphate hydrolases"/>
    <property type="match status" value="1"/>
</dbReference>
<sequence length="469" mass="51580">MSDGIARCYGLTKIQAGEMVEFNNGNIKGMALNLEPDVVGVVVFSNDREIQEGNFVRRTGSIVSVPVGPEVLGRVVDALGQPIDGKGQINSKLESRVEVKAPGIMPRESVKEPVQTGLKAVDSLIPIGRGQRELIIGDRQTGKTSIAIDTIINQREPHLKKDTNNQLYCIYVGVGQKRSTIAELTKTFIVAATASDSAPLQYLAPYTGCALGEYFRDNGQHAVIFYDDLSKQAVAYRQMSLLLRRPPGREAYPGDVFYLHSRLLERAAKMNKKIGGGSLTALPIIETQAGDVSAYIPTNVISITDGQIFLETELFNEGQRPAISVGLSVSRVGSAAQIKAMKQIAGSMKLELAQFREVQAFAQFGSDLDATTQQQLHRGVRLTEMLKQGLNIPLSVEDQIVIIYLGVRGFLDKIAVNKISIFETNWLNFIKNNHLNILEEILTKKEISKELDKKLNSLAMDFTNNFITK</sequence>
<evidence type="ECO:0000256" key="9">
    <source>
        <dbReference type="ARBA" id="ARBA00023196"/>
    </source>
</evidence>
<dbReference type="Gene3D" id="1.20.150.20">
    <property type="entry name" value="ATP synthase alpha/beta chain, C-terminal domain"/>
    <property type="match status" value="1"/>
</dbReference>
<comment type="similarity">
    <text evidence="2 11">Belongs to the ATPase alpha/beta chains family.</text>
</comment>
<keyword evidence="9 12" id="KW-0139">CF(1)</keyword>
<accession>A0A921SEX1</accession>
<dbReference type="GO" id="GO:0046933">
    <property type="term" value="F:proton-transporting ATP synthase activity, rotational mechanism"/>
    <property type="evidence" value="ECO:0007669"/>
    <property type="project" value="InterPro"/>
</dbReference>
<dbReference type="GO" id="GO:0045259">
    <property type="term" value="C:proton-transporting ATP synthase complex"/>
    <property type="evidence" value="ECO:0007669"/>
    <property type="project" value="UniProtKB-KW"/>
</dbReference>
<feature type="domain" description="ATPase F1/V1/A1 complex alpha/beta subunit N-terminal" evidence="15">
    <location>
        <begin position="3"/>
        <end position="60"/>
    </location>
</feature>
<name>A0A921SEX1_9STRA</name>
<evidence type="ECO:0000259" key="13">
    <source>
        <dbReference type="Pfam" id="PF00006"/>
    </source>
</evidence>
<dbReference type="InterPro" id="IPR005294">
    <property type="entry name" value="ATP_synth_F1_asu"/>
</dbReference>
<dbReference type="Pfam" id="PF02874">
    <property type="entry name" value="ATP-synt_ab_N"/>
    <property type="match status" value="1"/>
</dbReference>
<feature type="domain" description="ATPase F1/V1/A1 complex alpha/beta subunit nucleotide-binding" evidence="13">
    <location>
        <begin position="117"/>
        <end position="330"/>
    </location>
</feature>
<dbReference type="Proteomes" id="UP000792063">
    <property type="component" value="Unassembled WGS sequence"/>
</dbReference>
<keyword evidence="10 12" id="KW-0066">ATP synthesis</keyword>
<evidence type="ECO:0000313" key="16">
    <source>
        <dbReference type="EMBL" id="KAG2521097.1"/>
    </source>
</evidence>
<dbReference type="InterPro" id="IPR036121">
    <property type="entry name" value="ATPase_F1/V1/A1_a/bsu_N_sf"/>
</dbReference>
<evidence type="ECO:0000256" key="4">
    <source>
        <dbReference type="ARBA" id="ARBA00022741"/>
    </source>
</evidence>
<evidence type="ECO:0000256" key="1">
    <source>
        <dbReference type="ARBA" id="ARBA00004370"/>
    </source>
</evidence>
<evidence type="ECO:0000256" key="8">
    <source>
        <dbReference type="ARBA" id="ARBA00023136"/>
    </source>
</evidence>
<evidence type="ECO:0000256" key="5">
    <source>
        <dbReference type="ARBA" id="ARBA00022781"/>
    </source>
</evidence>
<dbReference type="CDD" id="cd18116">
    <property type="entry name" value="ATP-synt_F1_alpha_N"/>
    <property type="match status" value="1"/>
</dbReference>
<gene>
    <name evidence="16" type="ORF">JM18_006717</name>
</gene>
<comment type="caution">
    <text evidence="16">The sequence shown here is derived from an EMBL/GenBank/DDBJ whole genome shotgun (WGS) entry which is preliminary data.</text>
</comment>
<evidence type="ECO:0000256" key="12">
    <source>
        <dbReference type="RuleBase" id="RU003551"/>
    </source>
</evidence>
<evidence type="ECO:0000259" key="15">
    <source>
        <dbReference type="Pfam" id="PF02874"/>
    </source>
</evidence>
<keyword evidence="5 11" id="KW-0375">Hydrogen ion transport</keyword>
<dbReference type="InterPro" id="IPR038376">
    <property type="entry name" value="ATP_synth_asu_C_sf"/>
</dbReference>
<dbReference type="EMBL" id="JPWU03000261">
    <property type="protein sequence ID" value="KAG2521097.1"/>
    <property type="molecule type" value="Genomic_DNA"/>
</dbReference>
<protein>
    <recommendedName>
        <fullName evidence="12">ATP synthase subunit alpha</fullName>
    </recommendedName>
</protein>
<dbReference type="CDD" id="cd01132">
    <property type="entry name" value="F1-ATPase_alpha_CD"/>
    <property type="match status" value="1"/>
</dbReference>
<dbReference type="HAMAP" id="MF_01346">
    <property type="entry name" value="ATP_synth_alpha_bact"/>
    <property type="match status" value="1"/>
</dbReference>
<keyword evidence="3 11" id="KW-0813">Transport</keyword>
<keyword evidence="8" id="KW-0472">Membrane</keyword>
<dbReference type="PANTHER" id="PTHR48082">
    <property type="entry name" value="ATP SYNTHASE SUBUNIT ALPHA, MITOCHONDRIAL"/>
    <property type="match status" value="1"/>
</dbReference>
<dbReference type="NCBIfam" id="NF009884">
    <property type="entry name" value="PRK13343.1"/>
    <property type="match status" value="1"/>
</dbReference>
<dbReference type="PANTHER" id="PTHR48082:SF2">
    <property type="entry name" value="ATP SYNTHASE SUBUNIT ALPHA, MITOCHONDRIAL"/>
    <property type="match status" value="1"/>
</dbReference>
<evidence type="ECO:0000256" key="7">
    <source>
        <dbReference type="ARBA" id="ARBA00023065"/>
    </source>
</evidence>
<dbReference type="AlphaFoldDB" id="A0A921SEX1"/>
<evidence type="ECO:0000256" key="6">
    <source>
        <dbReference type="ARBA" id="ARBA00022840"/>
    </source>
</evidence>
<keyword evidence="7 11" id="KW-0406">Ion transport</keyword>
<dbReference type="Pfam" id="PF00306">
    <property type="entry name" value="ATP-synt_ab_C"/>
    <property type="match status" value="1"/>
</dbReference>
<evidence type="ECO:0000256" key="10">
    <source>
        <dbReference type="ARBA" id="ARBA00023310"/>
    </source>
</evidence>
<feature type="domain" description="ATP synthase alpha subunit C-terminal" evidence="14">
    <location>
        <begin position="337"/>
        <end position="462"/>
    </location>
</feature>
<evidence type="ECO:0000259" key="14">
    <source>
        <dbReference type="Pfam" id="PF00306"/>
    </source>
</evidence>
<dbReference type="Pfam" id="PF00006">
    <property type="entry name" value="ATP-synt_ab"/>
    <property type="match status" value="1"/>
</dbReference>
<dbReference type="PIRSF" id="PIRSF039088">
    <property type="entry name" value="F_ATPase_subunit_alpha"/>
    <property type="match status" value="1"/>
</dbReference>
<comment type="subcellular location">
    <subcellularLocation>
        <location evidence="1">Membrane</location>
    </subcellularLocation>
</comment>